<organism evidence="1 2">
    <name type="scientific">Senna tora</name>
    <dbReference type="NCBI Taxonomy" id="362788"/>
    <lineage>
        <taxon>Eukaryota</taxon>
        <taxon>Viridiplantae</taxon>
        <taxon>Streptophyta</taxon>
        <taxon>Embryophyta</taxon>
        <taxon>Tracheophyta</taxon>
        <taxon>Spermatophyta</taxon>
        <taxon>Magnoliopsida</taxon>
        <taxon>eudicotyledons</taxon>
        <taxon>Gunneridae</taxon>
        <taxon>Pentapetalae</taxon>
        <taxon>rosids</taxon>
        <taxon>fabids</taxon>
        <taxon>Fabales</taxon>
        <taxon>Fabaceae</taxon>
        <taxon>Caesalpinioideae</taxon>
        <taxon>Cassia clade</taxon>
        <taxon>Senna</taxon>
    </lineage>
</organism>
<accession>A0A834T6G1</accession>
<sequence length="43" mass="4900">MAAAQAQGQRRHKEKMWRAVLSREFQISPSHPRVSLAKPKKAS</sequence>
<dbReference type="Proteomes" id="UP000634136">
    <property type="component" value="Unassembled WGS sequence"/>
</dbReference>
<name>A0A834T6G1_9FABA</name>
<comment type="caution">
    <text evidence="1">The sequence shown here is derived from an EMBL/GenBank/DDBJ whole genome shotgun (WGS) entry which is preliminary data.</text>
</comment>
<reference evidence="1" key="1">
    <citation type="submission" date="2020-09" db="EMBL/GenBank/DDBJ databases">
        <title>Genome-Enabled Discovery of Anthraquinone Biosynthesis in Senna tora.</title>
        <authorList>
            <person name="Kang S.-H."/>
            <person name="Pandey R.P."/>
            <person name="Lee C.-M."/>
            <person name="Sim J.-S."/>
            <person name="Jeong J.-T."/>
            <person name="Choi B.-S."/>
            <person name="Jung M."/>
            <person name="Ginzburg D."/>
            <person name="Zhao K."/>
            <person name="Won S.Y."/>
            <person name="Oh T.-J."/>
            <person name="Yu Y."/>
            <person name="Kim N.-H."/>
            <person name="Lee O.R."/>
            <person name="Lee T.-H."/>
            <person name="Bashyal P."/>
            <person name="Kim T.-S."/>
            <person name="Lee W.-H."/>
            <person name="Kawkins C."/>
            <person name="Kim C.-K."/>
            <person name="Kim J.S."/>
            <person name="Ahn B.O."/>
            <person name="Rhee S.Y."/>
            <person name="Sohng J.K."/>
        </authorList>
    </citation>
    <scope>NUCLEOTIDE SEQUENCE</scope>
    <source>
        <tissue evidence="1">Leaf</tissue>
    </source>
</reference>
<dbReference type="AlphaFoldDB" id="A0A834T6G1"/>
<gene>
    <name evidence="1" type="ORF">G2W53_030667</name>
</gene>
<evidence type="ECO:0000313" key="1">
    <source>
        <dbReference type="EMBL" id="KAF7816698.1"/>
    </source>
</evidence>
<dbReference type="EMBL" id="JAAIUW010000009">
    <property type="protein sequence ID" value="KAF7816698.1"/>
    <property type="molecule type" value="Genomic_DNA"/>
</dbReference>
<protein>
    <submittedName>
        <fullName evidence="1">Uncharacterized protein</fullName>
    </submittedName>
</protein>
<proteinExistence type="predicted"/>
<evidence type="ECO:0000313" key="2">
    <source>
        <dbReference type="Proteomes" id="UP000634136"/>
    </source>
</evidence>
<keyword evidence="2" id="KW-1185">Reference proteome</keyword>